<protein>
    <recommendedName>
        <fullName evidence="3">DUF924 domain-containing protein</fullName>
    </recommendedName>
</protein>
<dbReference type="InterPro" id="IPR010323">
    <property type="entry name" value="DUF924"/>
</dbReference>
<sequence>MNVTPDHILGFWLDECSPDDWYVQDDALDAKIRDRFREAWENARNLLGWTTTARGALALLILTDQFPRNMFRGQGQAFSTDRFACAVAKRAIWQGMDLFVDGRGRQFFYLPLEHSESTQDQHRAVRLILTRLEGSETLLHARAHRAVIRRFGRFPPRNEALGRMSSPGEQAFLDRGGYGAVVRELRAA</sequence>
<dbReference type="SUPFAM" id="SSF48452">
    <property type="entry name" value="TPR-like"/>
    <property type="match status" value="1"/>
</dbReference>
<dbReference type="InterPro" id="IPR011990">
    <property type="entry name" value="TPR-like_helical_dom_sf"/>
</dbReference>
<dbReference type="OrthoDB" id="7593450at2"/>
<evidence type="ECO:0008006" key="3">
    <source>
        <dbReference type="Google" id="ProtNLM"/>
    </source>
</evidence>
<proteinExistence type="predicted"/>
<dbReference type="EMBL" id="CXPG01000020">
    <property type="protein sequence ID" value="CTQ33943.1"/>
    <property type="molecule type" value="Genomic_DNA"/>
</dbReference>
<organism evidence="1 2">
    <name type="scientific">Jannaschia rubra</name>
    <dbReference type="NCBI Taxonomy" id="282197"/>
    <lineage>
        <taxon>Bacteria</taxon>
        <taxon>Pseudomonadati</taxon>
        <taxon>Pseudomonadota</taxon>
        <taxon>Alphaproteobacteria</taxon>
        <taxon>Rhodobacterales</taxon>
        <taxon>Roseobacteraceae</taxon>
        <taxon>Jannaschia</taxon>
    </lineage>
</organism>
<dbReference type="Gene3D" id="1.25.40.10">
    <property type="entry name" value="Tetratricopeptide repeat domain"/>
    <property type="match status" value="1"/>
</dbReference>
<dbReference type="Proteomes" id="UP000048908">
    <property type="component" value="Unassembled WGS sequence"/>
</dbReference>
<name>A0A0M6XUM6_9RHOB</name>
<dbReference type="AlphaFoldDB" id="A0A0M6XUM6"/>
<dbReference type="Pfam" id="PF06041">
    <property type="entry name" value="DUF924"/>
    <property type="match status" value="1"/>
</dbReference>
<evidence type="ECO:0000313" key="1">
    <source>
        <dbReference type="EMBL" id="CTQ33943.1"/>
    </source>
</evidence>
<gene>
    <name evidence="1" type="ORF">JAN5088_02732</name>
</gene>
<reference evidence="1 2" key="1">
    <citation type="submission" date="2015-07" db="EMBL/GenBank/DDBJ databases">
        <authorList>
            <person name="Noorani M."/>
        </authorList>
    </citation>
    <scope>NUCLEOTIDE SEQUENCE [LARGE SCALE GENOMIC DNA]</scope>
    <source>
        <strain evidence="1 2">CECT 5088</strain>
    </source>
</reference>
<keyword evidence="2" id="KW-1185">Reference proteome</keyword>
<dbReference type="Gene3D" id="1.20.58.320">
    <property type="entry name" value="TPR-like"/>
    <property type="match status" value="1"/>
</dbReference>
<dbReference type="STRING" id="282197.SAMN04488517_11445"/>
<evidence type="ECO:0000313" key="2">
    <source>
        <dbReference type="Proteomes" id="UP000048908"/>
    </source>
</evidence>
<dbReference type="RefSeq" id="WP_055683294.1">
    <property type="nucleotide sequence ID" value="NZ_CXPG01000020.1"/>
</dbReference>
<accession>A0A0M6XUM6</accession>